<dbReference type="AlphaFoldDB" id="A0A914RRR1"/>
<keyword evidence="2" id="KW-1185">Reference proteome</keyword>
<organism evidence="2 3">
    <name type="scientific">Parascaris equorum</name>
    <name type="common">Equine roundworm</name>
    <dbReference type="NCBI Taxonomy" id="6256"/>
    <lineage>
        <taxon>Eukaryota</taxon>
        <taxon>Metazoa</taxon>
        <taxon>Ecdysozoa</taxon>
        <taxon>Nematoda</taxon>
        <taxon>Chromadorea</taxon>
        <taxon>Rhabditida</taxon>
        <taxon>Spirurina</taxon>
        <taxon>Ascaridomorpha</taxon>
        <taxon>Ascaridoidea</taxon>
        <taxon>Ascarididae</taxon>
        <taxon>Parascaris</taxon>
    </lineage>
</organism>
<evidence type="ECO:0000256" key="1">
    <source>
        <dbReference type="SAM" id="Phobius"/>
    </source>
</evidence>
<reference evidence="3" key="1">
    <citation type="submission" date="2022-11" db="UniProtKB">
        <authorList>
            <consortium name="WormBaseParasite"/>
        </authorList>
    </citation>
    <scope>IDENTIFICATION</scope>
</reference>
<keyword evidence="1" id="KW-1133">Transmembrane helix</keyword>
<name>A0A914RRR1_PAREQ</name>
<accession>A0A914RRR1</accession>
<protein>
    <submittedName>
        <fullName evidence="3">Uncharacterized protein</fullName>
    </submittedName>
</protein>
<dbReference type="Proteomes" id="UP000887564">
    <property type="component" value="Unplaced"/>
</dbReference>
<evidence type="ECO:0000313" key="2">
    <source>
        <dbReference type="Proteomes" id="UP000887564"/>
    </source>
</evidence>
<keyword evidence="1" id="KW-0812">Transmembrane</keyword>
<sequence>MSFLTDHSKLELGIIQLFCSLILNDVFIFSGTPFKRLIPLRNDRRESCLNVLERLTINMALKLWLSFIHIIFAMNSFKLMSGFSSFGN</sequence>
<proteinExistence type="predicted"/>
<feature type="transmembrane region" description="Helical" evidence="1">
    <location>
        <begin position="12"/>
        <end position="34"/>
    </location>
</feature>
<dbReference type="WBParaSite" id="PEQ_0000751801-mRNA-1">
    <property type="protein sequence ID" value="PEQ_0000751801-mRNA-1"/>
    <property type="gene ID" value="PEQ_0000751801"/>
</dbReference>
<evidence type="ECO:0000313" key="3">
    <source>
        <dbReference type="WBParaSite" id="PEQ_0000751801-mRNA-1"/>
    </source>
</evidence>
<feature type="transmembrane region" description="Helical" evidence="1">
    <location>
        <begin position="55"/>
        <end position="74"/>
    </location>
</feature>
<keyword evidence="1" id="KW-0472">Membrane</keyword>